<gene>
    <name evidence="9" type="ORF">GJQ55_10905</name>
</gene>
<evidence type="ECO:0000256" key="2">
    <source>
        <dbReference type="ARBA" id="ARBA00012438"/>
    </source>
</evidence>
<comment type="catalytic activity">
    <reaction evidence="1">
        <text>ATP + protein L-histidine = ADP + protein N-phospho-L-histidine.</text>
        <dbReference type="EC" id="2.7.13.3"/>
    </reaction>
</comment>
<dbReference type="KEGG" id="vcw:GJQ55_10905"/>
<keyword evidence="7" id="KW-1133">Transmembrane helix</keyword>
<keyword evidence="7" id="KW-0472">Membrane</keyword>
<dbReference type="Gene3D" id="3.30.565.10">
    <property type="entry name" value="Histidine kinase-like ATPase, C-terminal domain"/>
    <property type="match status" value="1"/>
</dbReference>
<sequence length="544" mass="61951">MTSSTDTKAELKPDNFRFSIRYPWRTLLLVKLLLFYALLLLQPELISLLKLPDFLFRPEYFSGAFLGFLIFAWFDLRSFMQQKNRVKNQFKKLWDNKRQLQQRAQTSASHTDKLKMFISDKLLEYIEYDEKYLHFRSIAAEVRHNGVISFDKVQSALQYAASHSLPDDNGSTALQYQEALSGMRYLWDLLDLSTTDNMAMHIGAHISRCEELLFQAELQGTALESLPLQPVFDPQQALLDTLRLHLGATLCDADGKPEPAALFQATTDAVHLTDSDGLFSIELQPCDRLAGNPNHLILLLENLLKNARYYATKKQYKSRFPPVSIRLWEAQQHLCLTLYNRGPHIADDDRGQIFKLGFSTRRARGHHGKGLGLYFVQQITQGFDGDIAFDNVHNRSDDYYLRLEYRDGSVEHLHLQQRLQDELPLVGLAGSENEAVAQFEQRLSKPLVTVEISSEGQPQVQRLDCSGGPVSWLDPQHPGLPRWLLQCSGRKGETLIFTPLDIRGVQFNLRLPTVSGRLDGAGTAGLQAPDVHELHSRFRGPDDF</sequence>
<keyword evidence="5" id="KW-0418">Kinase</keyword>
<evidence type="ECO:0000256" key="4">
    <source>
        <dbReference type="ARBA" id="ARBA00022741"/>
    </source>
</evidence>
<dbReference type="PANTHER" id="PTHR44936">
    <property type="entry name" value="SENSOR PROTEIN CREC"/>
    <property type="match status" value="1"/>
</dbReference>
<dbReference type="EMBL" id="CP046056">
    <property type="protein sequence ID" value="QQD24947.1"/>
    <property type="molecule type" value="Genomic_DNA"/>
</dbReference>
<dbReference type="SUPFAM" id="SSF55874">
    <property type="entry name" value="ATPase domain of HSP90 chaperone/DNA topoisomerase II/histidine kinase"/>
    <property type="match status" value="1"/>
</dbReference>
<evidence type="ECO:0000259" key="8">
    <source>
        <dbReference type="PROSITE" id="PS50109"/>
    </source>
</evidence>
<feature type="transmembrane region" description="Helical" evidence="7">
    <location>
        <begin position="60"/>
        <end position="76"/>
    </location>
</feature>
<keyword evidence="7" id="KW-0812">Transmembrane</keyword>
<name>A0A9X7UWJ0_9GAMM</name>
<dbReference type="PANTHER" id="PTHR44936:SF10">
    <property type="entry name" value="SENSOR PROTEIN RSTB"/>
    <property type="match status" value="1"/>
</dbReference>
<keyword evidence="6 9" id="KW-0067">ATP-binding</keyword>
<reference evidence="9 10" key="1">
    <citation type="submission" date="2019-11" db="EMBL/GenBank/DDBJ databases">
        <title>Venatorbacter sp. nov. a predator of Campylobacter and other Gram-negative bacteria.</title>
        <authorList>
            <person name="Saeedi A."/>
            <person name="Cummings N.J."/>
            <person name="Connerton I.F."/>
            <person name="Connerton P.L."/>
        </authorList>
    </citation>
    <scope>NUCLEOTIDE SEQUENCE [LARGE SCALE GENOMIC DNA]</scope>
    <source>
        <strain evidence="9">XL5</strain>
    </source>
</reference>
<dbReference type="GO" id="GO:0005524">
    <property type="term" value="F:ATP binding"/>
    <property type="evidence" value="ECO:0007669"/>
    <property type="project" value="UniProtKB-KW"/>
</dbReference>
<keyword evidence="10" id="KW-1185">Reference proteome</keyword>
<dbReference type="AlphaFoldDB" id="A0A9X7UWJ0"/>
<feature type="domain" description="Histidine kinase" evidence="8">
    <location>
        <begin position="289"/>
        <end position="407"/>
    </location>
</feature>
<dbReference type="InterPro" id="IPR005467">
    <property type="entry name" value="His_kinase_dom"/>
</dbReference>
<dbReference type="RefSeq" id="WP_228345010.1">
    <property type="nucleotide sequence ID" value="NZ_CP046056.1"/>
</dbReference>
<evidence type="ECO:0000313" key="9">
    <source>
        <dbReference type="EMBL" id="QQD24947.1"/>
    </source>
</evidence>
<protein>
    <recommendedName>
        <fullName evidence="2">histidine kinase</fullName>
        <ecNumber evidence="2">2.7.13.3</ecNumber>
    </recommendedName>
</protein>
<evidence type="ECO:0000256" key="6">
    <source>
        <dbReference type="ARBA" id="ARBA00022840"/>
    </source>
</evidence>
<proteinExistence type="predicted"/>
<dbReference type="InterPro" id="IPR003594">
    <property type="entry name" value="HATPase_dom"/>
</dbReference>
<keyword evidence="3" id="KW-0808">Transferase</keyword>
<dbReference type="InterPro" id="IPR050980">
    <property type="entry name" value="2C_sensor_his_kinase"/>
</dbReference>
<dbReference type="Pfam" id="PF02518">
    <property type="entry name" value="HATPase_c"/>
    <property type="match status" value="1"/>
</dbReference>
<feature type="transmembrane region" description="Helical" evidence="7">
    <location>
        <begin position="22"/>
        <end position="40"/>
    </location>
</feature>
<evidence type="ECO:0000313" key="10">
    <source>
        <dbReference type="Proteomes" id="UP000596074"/>
    </source>
</evidence>
<evidence type="ECO:0000256" key="7">
    <source>
        <dbReference type="SAM" id="Phobius"/>
    </source>
</evidence>
<organism evidence="9 10">
    <name type="scientific">Venatoribacter cucullus</name>
    <dbReference type="NCBI Taxonomy" id="2661630"/>
    <lineage>
        <taxon>Bacteria</taxon>
        <taxon>Pseudomonadati</taxon>
        <taxon>Pseudomonadota</taxon>
        <taxon>Gammaproteobacteria</taxon>
        <taxon>Oceanospirillales</taxon>
        <taxon>Oceanospirillaceae</taxon>
        <taxon>Venatoribacter</taxon>
    </lineage>
</organism>
<dbReference type="EC" id="2.7.13.3" evidence="2"/>
<evidence type="ECO:0000256" key="3">
    <source>
        <dbReference type="ARBA" id="ARBA00022679"/>
    </source>
</evidence>
<dbReference type="PROSITE" id="PS50109">
    <property type="entry name" value="HIS_KIN"/>
    <property type="match status" value="1"/>
</dbReference>
<dbReference type="SMART" id="SM00387">
    <property type="entry name" value="HATPase_c"/>
    <property type="match status" value="1"/>
</dbReference>
<evidence type="ECO:0000256" key="5">
    <source>
        <dbReference type="ARBA" id="ARBA00022777"/>
    </source>
</evidence>
<dbReference type="Proteomes" id="UP000596074">
    <property type="component" value="Chromosome"/>
</dbReference>
<evidence type="ECO:0000256" key="1">
    <source>
        <dbReference type="ARBA" id="ARBA00000085"/>
    </source>
</evidence>
<dbReference type="GO" id="GO:0004673">
    <property type="term" value="F:protein histidine kinase activity"/>
    <property type="evidence" value="ECO:0007669"/>
    <property type="project" value="UniProtKB-EC"/>
</dbReference>
<keyword evidence="4" id="KW-0547">Nucleotide-binding</keyword>
<dbReference type="InterPro" id="IPR036890">
    <property type="entry name" value="HATPase_C_sf"/>
</dbReference>
<accession>A0A9X7UWJ0</accession>